<dbReference type="GO" id="GO:0008781">
    <property type="term" value="F:N-acylneuraminate cytidylyltransferase activity"/>
    <property type="evidence" value="ECO:0007669"/>
    <property type="project" value="UniProtKB-EC"/>
</dbReference>
<reference evidence="2" key="1">
    <citation type="submission" date="2014-09" db="EMBL/GenBank/DDBJ databases">
        <authorList>
            <person name="Hjerde E."/>
        </authorList>
    </citation>
    <scope>NUCLEOTIDE SEQUENCE [LARGE SCALE GENOMIC DNA]</scope>
    <source>
        <strain evidence="2">06/09/139</strain>
    </source>
</reference>
<organism evidence="1 2">
    <name type="scientific">Aliivibrio wodanis</name>
    <dbReference type="NCBI Taxonomy" id="80852"/>
    <lineage>
        <taxon>Bacteria</taxon>
        <taxon>Pseudomonadati</taxon>
        <taxon>Pseudomonadota</taxon>
        <taxon>Gammaproteobacteria</taxon>
        <taxon>Vibrionales</taxon>
        <taxon>Vibrionaceae</taxon>
        <taxon>Aliivibrio</taxon>
    </lineage>
</organism>
<keyword evidence="1" id="KW-0548">Nucleotidyltransferase</keyword>
<dbReference type="STRING" id="80852.AWOD_I_0144"/>
<dbReference type="GeneID" id="28539674"/>
<dbReference type="SUPFAM" id="SSF53448">
    <property type="entry name" value="Nucleotide-diphospho-sugar transferases"/>
    <property type="match status" value="1"/>
</dbReference>
<dbReference type="HOGENOM" id="CLU_042930_1_1_6"/>
<dbReference type="Pfam" id="PF02348">
    <property type="entry name" value="CTP_transf_3"/>
    <property type="match status" value="1"/>
</dbReference>
<protein>
    <submittedName>
        <fullName evidence="1">N-acylneuraminate cytidylyltransferase</fullName>
        <ecNumber evidence="1">2.7.7.43</ecNumber>
    </submittedName>
</protein>
<dbReference type="PATRIC" id="fig|80852.17.peg.147"/>
<dbReference type="EC" id="2.7.7.43" evidence="1"/>
<dbReference type="InterPro" id="IPR003329">
    <property type="entry name" value="Cytidylyl_trans"/>
</dbReference>
<keyword evidence="2" id="KW-1185">Reference proteome</keyword>
<accession>A0A090IJB6</accession>
<dbReference type="PANTHER" id="PTHR21485">
    <property type="entry name" value="HAD SUPERFAMILY MEMBERS CMAS AND KDSC"/>
    <property type="match status" value="1"/>
</dbReference>
<evidence type="ECO:0000313" key="2">
    <source>
        <dbReference type="Proteomes" id="UP000032427"/>
    </source>
</evidence>
<dbReference type="InterPro" id="IPR029044">
    <property type="entry name" value="Nucleotide-diphossugar_trans"/>
</dbReference>
<dbReference type="EMBL" id="LN554846">
    <property type="protein sequence ID" value="CED70242.1"/>
    <property type="molecule type" value="Genomic_DNA"/>
</dbReference>
<dbReference type="CDD" id="cd02513">
    <property type="entry name" value="CMP-NeuAc_Synthase"/>
    <property type="match status" value="1"/>
</dbReference>
<keyword evidence="1" id="KW-0808">Transferase</keyword>
<name>A0A090IJB6_9GAMM</name>
<dbReference type="InterPro" id="IPR050793">
    <property type="entry name" value="CMP-NeuNAc_synthase"/>
</dbReference>
<dbReference type="Proteomes" id="UP000032427">
    <property type="component" value="Chromosome 1"/>
</dbReference>
<dbReference type="Gene3D" id="3.90.550.10">
    <property type="entry name" value="Spore Coat Polysaccharide Biosynthesis Protein SpsA, Chain A"/>
    <property type="match status" value="1"/>
</dbReference>
<dbReference type="OrthoDB" id="9805604at2"/>
<dbReference type="KEGG" id="awd:AWOD_I_0144"/>
<gene>
    <name evidence="1" type="primary">neuA</name>
    <name evidence="1" type="ORF">AWOD_I_0144</name>
</gene>
<dbReference type="AlphaFoldDB" id="A0A090IJB6"/>
<sequence>MKILAIIPARGGSKRLPGKNIKVLNGKPLIQWSIESALGVDNICKVMVSTDCQEIADIALESGAEVPFLRPEALATDTSSSSDVIKHALDYYRDQGEIFDFILLLQPTSPIRNAKHNVEAIELLKFKQADAIVSVCESEHSPLWANTLPDDLSMDLFIRDEIKNTRSQDLPSFYRLNGAIYLAHVERFYKEGSLFLSSNIYAYKMDNESSVDIDHELDFLLAETILKYKGQNA</sequence>
<proteinExistence type="predicted"/>
<evidence type="ECO:0000313" key="1">
    <source>
        <dbReference type="EMBL" id="CED70242.1"/>
    </source>
</evidence>
<dbReference type="PANTHER" id="PTHR21485:SF6">
    <property type="entry name" value="N-ACYLNEURAMINATE CYTIDYLYLTRANSFERASE-RELATED"/>
    <property type="match status" value="1"/>
</dbReference>